<sequence length="147" mass="17270">MILSLINFNLKKLHPETRAQFGIMTPQHMVEHLTITVKLSSGRIKLPEFEPNEKQLMQKQALIYSEMEFPKGILAPNSKGELSDLRFPDLDTAKEKLIQSIQEYEEVFKNNPDFKSIHPRFGFLTHEEWEKFHHKHFTHHFGQFGIA</sequence>
<dbReference type="Gene3D" id="1.20.120.450">
    <property type="entry name" value="dinb family like domain"/>
    <property type="match status" value="1"/>
</dbReference>
<accession>A0A1G6MY89</accession>
<dbReference type="OrthoDB" id="2599194at2"/>
<keyword evidence="2" id="KW-1185">Reference proteome</keyword>
<dbReference type="STRING" id="686796.SAMN04488104_1002117"/>
<organism evidence="1 2">
    <name type="scientific">Algoriphagus faecimaris</name>
    <dbReference type="NCBI Taxonomy" id="686796"/>
    <lineage>
        <taxon>Bacteria</taxon>
        <taxon>Pseudomonadati</taxon>
        <taxon>Bacteroidota</taxon>
        <taxon>Cytophagia</taxon>
        <taxon>Cytophagales</taxon>
        <taxon>Cyclobacteriaceae</taxon>
        <taxon>Algoriphagus</taxon>
    </lineage>
</organism>
<name>A0A1G6MY89_9BACT</name>
<evidence type="ECO:0000313" key="2">
    <source>
        <dbReference type="Proteomes" id="UP000199060"/>
    </source>
</evidence>
<dbReference type="InterPro" id="IPR034660">
    <property type="entry name" value="DinB/YfiT-like"/>
</dbReference>
<gene>
    <name evidence="1" type="ORF">SAMN04488104_1002117</name>
</gene>
<dbReference type="AlphaFoldDB" id="A0A1G6MY89"/>
<dbReference type="RefSeq" id="WP_087937735.1">
    <property type="nucleotide sequence ID" value="NZ_FNAC01000002.1"/>
</dbReference>
<reference evidence="2" key="1">
    <citation type="submission" date="2016-10" db="EMBL/GenBank/DDBJ databases">
        <authorList>
            <person name="Varghese N."/>
            <person name="Submissions S."/>
        </authorList>
    </citation>
    <scope>NUCLEOTIDE SEQUENCE [LARGE SCALE GENOMIC DNA]</scope>
    <source>
        <strain evidence="2">DSM 23095</strain>
    </source>
</reference>
<evidence type="ECO:0000313" key="1">
    <source>
        <dbReference type="EMBL" id="SDC60157.1"/>
    </source>
</evidence>
<dbReference type="EMBL" id="FNAC01000002">
    <property type="protein sequence ID" value="SDC60157.1"/>
    <property type="molecule type" value="Genomic_DNA"/>
</dbReference>
<protein>
    <recommendedName>
        <fullName evidence="3">Oxepin-CoA hydrolase / 3-oxo-5,6-dehydrosuberyl-CoA semialdehyde dehydrogenase</fullName>
    </recommendedName>
</protein>
<evidence type="ECO:0008006" key="3">
    <source>
        <dbReference type="Google" id="ProtNLM"/>
    </source>
</evidence>
<dbReference type="Proteomes" id="UP000199060">
    <property type="component" value="Unassembled WGS sequence"/>
</dbReference>
<proteinExistence type="predicted"/>